<dbReference type="AlphaFoldDB" id="A0A9Q3CG54"/>
<keyword evidence="2" id="KW-1185">Reference proteome</keyword>
<proteinExistence type="predicted"/>
<name>A0A9Q3CG54_9BASI</name>
<gene>
    <name evidence="1" type="ORF">O181_024156</name>
</gene>
<protein>
    <submittedName>
        <fullName evidence="1">Uncharacterized protein</fullName>
    </submittedName>
</protein>
<comment type="caution">
    <text evidence="1">The sequence shown here is derived from an EMBL/GenBank/DDBJ whole genome shotgun (WGS) entry which is preliminary data.</text>
</comment>
<dbReference type="EMBL" id="AVOT02007686">
    <property type="protein sequence ID" value="MBW0484441.1"/>
    <property type="molecule type" value="Genomic_DNA"/>
</dbReference>
<organism evidence="1 2">
    <name type="scientific">Austropuccinia psidii MF-1</name>
    <dbReference type="NCBI Taxonomy" id="1389203"/>
    <lineage>
        <taxon>Eukaryota</taxon>
        <taxon>Fungi</taxon>
        <taxon>Dikarya</taxon>
        <taxon>Basidiomycota</taxon>
        <taxon>Pucciniomycotina</taxon>
        <taxon>Pucciniomycetes</taxon>
        <taxon>Pucciniales</taxon>
        <taxon>Sphaerophragmiaceae</taxon>
        <taxon>Austropuccinia</taxon>
    </lineage>
</organism>
<reference evidence="1" key="1">
    <citation type="submission" date="2021-03" db="EMBL/GenBank/DDBJ databases">
        <title>Draft genome sequence of rust myrtle Austropuccinia psidii MF-1, a brazilian biotype.</title>
        <authorList>
            <person name="Quecine M.C."/>
            <person name="Pachon D.M.R."/>
            <person name="Bonatelli M.L."/>
            <person name="Correr F.H."/>
            <person name="Franceschini L.M."/>
            <person name="Leite T.F."/>
            <person name="Margarido G.R.A."/>
            <person name="Almeida C.A."/>
            <person name="Ferrarezi J.A."/>
            <person name="Labate C.A."/>
        </authorList>
    </citation>
    <scope>NUCLEOTIDE SEQUENCE</scope>
    <source>
        <strain evidence="1">MF-1</strain>
    </source>
</reference>
<sequence>MTTPNRHILRWQIKIQEYRENMTIAHKERSINNNAEGLGRWELANSPDIPAYVALEEEPQIPIEGINITDIETKSLNNLESQNEKTRVFISLNPYWTKL</sequence>
<accession>A0A9Q3CG54</accession>
<dbReference type="OrthoDB" id="425619at2759"/>
<evidence type="ECO:0000313" key="2">
    <source>
        <dbReference type="Proteomes" id="UP000765509"/>
    </source>
</evidence>
<evidence type="ECO:0000313" key="1">
    <source>
        <dbReference type="EMBL" id="MBW0484441.1"/>
    </source>
</evidence>
<dbReference type="Proteomes" id="UP000765509">
    <property type="component" value="Unassembled WGS sequence"/>
</dbReference>